<keyword evidence="2" id="KW-1185">Reference proteome</keyword>
<dbReference type="OrthoDB" id="9952888at2"/>
<name>A0A4Y9FP13_9MICO</name>
<reference evidence="1 2" key="1">
    <citation type="submission" date="2019-03" db="EMBL/GenBank/DDBJ databases">
        <title>Diversity of the mouse oral microbiome.</title>
        <authorList>
            <person name="Joseph S."/>
            <person name="Aduse-Opoku J."/>
            <person name="Curtis M."/>
            <person name="Wade W."/>
            <person name="Hashim A."/>
        </authorList>
    </citation>
    <scope>NUCLEOTIDE SEQUENCE [LARGE SCALE GENOMIC DNA]</scope>
    <source>
        <strain evidence="1 2">P1012</strain>
    </source>
</reference>
<dbReference type="Proteomes" id="UP000298358">
    <property type="component" value="Unassembled WGS sequence"/>
</dbReference>
<gene>
    <name evidence="1" type="ORF">E4U02_15190</name>
</gene>
<proteinExistence type="predicted"/>
<evidence type="ECO:0000313" key="2">
    <source>
        <dbReference type="Proteomes" id="UP000298358"/>
    </source>
</evidence>
<dbReference type="AlphaFoldDB" id="A0A4Y9FP13"/>
<protein>
    <submittedName>
        <fullName evidence="1">Uncharacterized protein</fullName>
    </submittedName>
</protein>
<accession>A0A4Y9FP13</accession>
<evidence type="ECO:0000313" key="1">
    <source>
        <dbReference type="EMBL" id="TFU29998.1"/>
    </source>
</evidence>
<dbReference type="RefSeq" id="WP_135115650.1">
    <property type="nucleotide sequence ID" value="NZ_JADGLL010000071.1"/>
</dbReference>
<organism evidence="1 2">
    <name type="scientific">Microbacterium paludicola</name>
    <dbReference type="NCBI Taxonomy" id="300019"/>
    <lineage>
        <taxon>Bacteria</taxon>
        <taxon>Bacillati</taxon>
        <taxon>Actinomycetota</taxon>
        <taxon>Actinomycetes</taxon>
        <taxon>Micrococcales</taxon>
        <taxon>Microbacteriaceae</taxon>
        <taxon>Microbacterium</taxon>
    </lineage>
</organism>
<dbReference type="EMBL" id="SPQB01000071">
    <property type="protein sequence ID" value="TFU29998.1"/>
    <property type="molecule type" value="Genomic_DNA"/>
</dbReference>
<comment type="caution">
    <text evidence="1">The sequence shown here is derived from an EMBL/GenBank/DDBJ whole genome shotgun (WGS) entry which is preliminary data.</text>
</comment>
<sequence length="190" mass="21065">MSNAVLEDRETLEQFLERKHNPSWKPAPLPKSRAIPALSDQEFERIYREHMAEWGHPVDEHADIFASLPMRGAGRPFRLGNKPQGEKVYPLEVSESGLYAVAKQRKGRYDVFHIPSGLRVPTIVPRAGADTLQVGTAADGDGFRLRPHAVRFMRAIDAAGVLDDSPEGIGRSIDKRKGMIAAIADFAARN</sequence>